<dbReference type="GO" id="GO:0043802">
    <property type="term" value="F:hydrogenobyrinic acid a,c-diamide synthase (glutamine-hydrolysing) activity"/>
    <property type="evidence" value="ECO:0007669"/>
    <property type="project" value="UniProtKB-EC"/>
</dbReference>
<feature type="domain" description="CobQ/CobB/MinD/ParA nucleotide binding" evidence="8">
    <location>
        <begin position="4"/>
        <end position="187"/>
    </location>
</feature>
<comment type="cofactor">
    <cofactor evidence="1 7">
        <name>Mg(2+)</name>
        <dbReference type="ChEBI" id="CHEBI:18420"/>
    </cofactor>
</comment>
<protein>
    <recommendedName>
        <fullName evidence="7">Cobyrinate a,c-diamide synthase</fullName>
        <ecNumber evidence="7">6.3.5.11</ecNumber>
    </recommendedName>
    <alternativeName>
        <fullName evidence="7">Cobyrinic acid a,c-diamide synthetase</fullName>
    </alternativeName>
</protein>
<dbReference type="EC" id="6.3.5.11" evidence="7"/>
<dbReference type="Gene3D" id="3.40.50.880">
    <property type="match status" value="1"/>
</dbReference>
<evidence type="ECO:0000313" key="11">
    <source>
        <dbReference type="Proteomes" id="UP001519308"/>
    </source>
</evidence>
<evidence type="ECO:0000259" key="9">
    <source>
        <dbReference type="Pfam" id="PF07685"/>
    </source>
</evidence>
<keyword evidence="11" id="KW-1185">Reference proteome</keyword>
<dbReference type="GO" id="GO:0042242">
    <property type="term" value="F:cobyrinic acid a,c-diamide synthase activity"/>
    <property type="evidence" value="ECO:0007669"/>
    <property type="project" value="UniProtKB-EC"/>
</dbReference>
<comment type="miscellaneous">
    <text evidence="7">The a and c carboxylates of cobyrinate are activated for nucleophilic attack via formation of a phosphorylated intermediate by ATP. CbiA catalyzes first the amidation of the c-carboxylate, and then that of the a-carboxylate.</text>
</comment>
<keyword evidence="7" id="KW-0169">Cobalamin biosynthesis</keyword>
<comment type="domain">
    <text evidence="7">Comprises of two domains. The C-terminal domain contains the binding site for glutamine and catalyzes the hydrolysis of this substrate to glutamate and ammonia. The N-terminal domain is anticipated to bind ATP and cobyrinate and catalyzes the ultimate synthesis of the diamide product. The ammonia produced via the glutaminase domain is probably translocated to the adjacent domain via a molecular tunnel, where it reacts with an activated intermediate.</text>
</comment>
<dbReference type="NCBIfam" id="NF002204">
    <property type="entry name" value="PRK01077.1"/>
    <property type="match status" value="1"/>
</dbReference>
<dbReference type="SUPFAM" id="SSF52540">
    <property type="entry name" value="P-loop containing nucleoside triphosphate hydrolases"/>
    <property type="match status" value="1"/>
</dbReference>
<sequence length="491" mass="55300">MRSIIISSNSSGGGKTTISVGLMRALIKMGYEVQGYKVGPDYIDPAFHQFITKKPSRNLDLFLMGQEGVLEAYSRGQGTLGVVEGVMGLYDGKGIDSKFSTAHVAKVLNLPVILVLSPKAQSATLAAELQGIINYCDEHVQKVNIKGIILNNISEGYYKLLKTIVEKATSLKVYGYIPKDETLALKSRHLGLVQATEIEDLEKKIDLCSDYIIKNVDMEDLIQDFSQEVMEVKELPQLQEKVEFQCIDSPEISLKEKNSLNSKVKTNNKKFNIENCNLRIGVAKDKAFSFYYRENLELLSEAGEIVYFSPLQDEEIPDDLDFLYIGGGYPEVFVEELSKNKTMLKSINSALKNGLPCYAECGGLMYLTEGIKTFGEEKIHDTVGLFKGYSYLTKSLQNFGYARIDVEKENPILKVGTAINCHEFHKSKVQVEEPPIYKLEKTTYDNEIKKWNCGYVKENTLGAYGHVHFFNNIDFLEQLMKKAVEYKKSKD</sequence>
<dbReference type="InterPro" id="IPR029062">
    <property type="entry name" value="Class_I_gatase-like"/>
</dbReference>
<comment type="similarity">
    <text evidence="7">Belongs to the CobB/CbiA family.</text>
</comment>
<dbReference type="PANTHER" id="PTHR43873:SF1">
    <property type="entry name" value="COBYRINATE A,C-DIAMIDE SYNTHASE"/>
    <property type="match status" value="1"/>
</dbReference>
<proteinExistence type="inferred from homology"/>
<name>A0ABS4K1F5_9CLOT</name>
<evidence type="ECO:0000259" key="8">
    <source>
        <dbReference type="Pfam" id="PF01656"/>
    </source>
</evidence>
<evidence type="ECO:0000256" key="6">
    <source>
        <dbReference type="ARBA" id="ARBA00022962"/>
    </source>
</evidence>
<comment type="caution">
    <text evidence="10">The sequence shown here is derived from an EMBL/GenBank/DDBJ whole genome shotgun (WGS) entry which is preliminary data.</text>
</comment>
<feature type="active site" description="Nucleophile" evidence="7">
    <location>
        <position position="361"/>
    </location>
</feature>
<dbReference type="RefSeq" id="WP_021284112.1">
    <property type="nucleotide sequence ID" value="NZ_JAGGLL010000009.1"/>
</dbReference>
<dbReference type="PANTHER" id="PTHR43873">
    <property type="entry name" value="COBYRINATE A,C-DIAMIDE SYNTHASE"/>
    <property type="match status" value="1"/>
</dbReference>
<dbReference type="EMBL" id="JAGGLL010000009">
    <property type="protein sequence ID" value="MBP2021612.1"/>
    <property type="molecule type" value="Genomic_DNA"/>
</dbReference>
<evidence type="ECO:0000256" key="4">
    <source>
        <dbReference type="ARBA" id="ARBA00022840"/>
    </source>
</evidence>
<dbReference type="Proteomes" id="UP001519308">
    <property type="component" value="Unassembled WGS sequence"/>
</dbReference>
<dbReference type="CDD" id="cd03130">
    <property type="entry name" value="GATase1_CobB"/>
    <property type="match status" value="1"/>
</dbReference>
<accession>A0ABS4K1F5</accession>
<dbReference type="InterPro" id="IPR002586">
    <property type="entry name" value="CobQ/CobB/MinD/ParA_Nub-bd_dom"/>
</dbReference>
<evidence type="ECO:0000313" key="10">
    <source>
        <dbReference type="EMBL" id="MBP2021612.1"/>
    </source>
</evidence>
<comment type="pathway">
    <text evidence="7">Cofactor biosynthesis; adenosylcobalamin biosynthesis; cob(II)yrinate a,c-diamide from sirohydrochlorin (anaerobic route): step 10/10.</text>
</comment>
<keyword evidence="3 7" id="KW-0547">Nucleotide-binding</keyword>
<evidence type="ECO:0000256" key="7">
    <source>
        <dbReference type="HAMAP-Rule" id="MF_00027"/>
    </source>
</evidence>
<dbReference type="PROSITE" id="PS51274">
    <property type="entry name" value="GATASE_COBBQ"/>
    <property type="match status" value="1"/>
</dbReference>
<dbReference type="InterPro" id="IPR011698">
    <property type="entry name" value="GATase_3"/>
</dbReference>
<comment type="catalytic activity">
    <reaction evidence="7">
        <text>cob(II)yrinate + 2 L-glutamine + 2 ATP + 2 H2O = cob(II)yrinate a,c diamide + 2 L-glutamate + 2 ADP + 2 phosphate + 2 H(+)</text>
        <dbReference type="Rhea" id="RHEA:26289"/>
        <dbReference type="ChEBI" id="CHEBI:15377"/>
        <dbReference type="ChEBI" id="CHEBI:15378"/>
        <dbReference type="ChEBI" id="CHEBI:29985"/>
        <dbReference type="ChEBI" id="CHEBI:30616"/>
        <dbReference type="ChEBI" id="CHEBI:43474"/>
        <dbReference type="ChEBI" id="CHEBI:58359"/>
        <dbReference type="ChEBI" id="CHEBI:58537"/>
        <dbReference type="ChEBI" id="CHEBI:58894"/>
        <dbReference type="ChEBI" id="CHEBI:456216"/>
        <dbReference type="EC" id="6.3.5.11"/>
    </reaction>
</comment>
<dbReference type="Gene3D" id="3.40.50.300">
    <property type="entry name" value="P-loop containing nucleotide triphosphate hydrolases"/>
    <property type="match status" value="1"/>
</dbReference>
<keyword evidence="4 7" id="KW-0067">ATP-binding</keyword>
<feature type="site" description="Increases nucleophilicity of active site Cys" evidence="7">
    <location>
        <position position="466"/>
    </location>
</feature>
<dbReference type="InterPro" id="IPR004484">
    <property type="entry name" value="CbiA/CobB_synth"/>
</dbReference>
<dbReference type="HAMAP" id="MF_00027">
    <property type="entry name" value="CobB_CbiA"/>
    <property type="match status" value="1"/>
</dbReference>
<feature type="domain" description="CobB/CobQ-like glutamine amidotransferase" evidence="9">
    <location>
        <begin position="279"/>
        <end position="472"/>
    </location>
</feature>
<keyword evidence="2 7" id="KW-0436">Ligase</keyword>
<evidence type="ECO:0000256" key="1">
    <source>
        <dbReference type="ARBA" id="ARBA00001946"/>
    </source>
</evidence>
<comment type="function">
    <text evidence="7">Catalyzes the ATP-dependent amidation of the two carboxylate groups at positions a and c of cobyrinate, using either L-glutamine or ammonia as the nitrogen source.</text>
</comment>
<organism evidence="10 11">
    <name type="scientific">Clostridium punense</name>
    <dbReference type="NCBI Taxonomy" id="1054297"/>
    <lineage>
        <taxon>Bacteria</taxon>
        <taxon>Bacillati</taxon>
        <taxon>Bacillota</taxon>
        <taxon>Clostridia</taxon>
        <taxon>Eubacteriales</taxon>
        <taxon>Clostridiaceae</taxon>
        <taxon>Clostridium</taxon>
    </lineage>
</organism>
<dbReference type="CDD" id="cd05388">
    <property type="entry name" value="CobB_N"/>
    <property type="match status" value="1"/>
</dbReference>
<dbReference type="Pfam" id="PF07685">
    <property type="entry name" value="GATase_3"/>
    <property type="match status" value="1"/>
</dbReference>
<evidence type="ECO:0000256" key="2">
    <source>
        <dbReference type="ARBA" id="ARBA00022598"/>
    </source>
</evidence>
<keyword evidence="6 7" id="KW-0315">Glutamine amidotransferase</keyword>
<evidence type="ECO:0000256" key="3">
    <source>
        <dbReference type="ARBA" id="ARBA00022741"/>
    </source>
</evidence>
<reference evidence="10 11" key="1">
    <citation type="submission" date="2021-03" db="EMBL/GenBank/DDBJ databases">
        <title>Genomic Encyclopedia of Type Strains, Phase IV (KMG-IV): sequencing the most valuable type-strain genomes for metagenomic binning, comparative biology and taxonomic classification.</title>
        <authorList>
            <person name="Goeker M."/>
        </authorList>
    </citation>
    <scope>NUCLEOTIDE SEQUENCE [LARGE SCALE GENOMIC DNA]</scope>
    <source>
        <strain evidence="10 11">DSM 28650</strain>
    </source>
</reference>
<dbReference type="InterPro" id="IPR027417">
    <property type="entry name" value="P-loop_NTPase"/>
</dbReference>
<gene>
    <name evidence="7" type="primary">cbiA</name>
    <name evidence="10" type="ORF">J2Z44_001408</name>
</gene>
<dbReference type="SUPFAM" id="SSF52317">
    <property type="entry name" value="Class I glutamine amidotransferase-like"/>
    <property type="match status" value="1"/>
</dbReference>
<dbReference type="Pfam" id="PF01656">
    <property type="entry name" value="CbiA"/>
    <property type="match status" value="1"/>
</dbReference>
<keyword evidence="5 7" id="KW-0460">Magnesium</keyword>
<evidence type="ECO:0000256" key="5">
    <source>
        <dbReference type="ARBA" id="ARBA00022842"/>
    </source>
</evidence>